<dbReference type="InterPro" id="IPR011335">
    <property type="entry name" value="Restrct_endonuc-II-like"/>
</dbReference>
<sequence>MVDVVDRQTRSRMMSGIRGRNTKPEILIRKALHARGFRFRLHRKGLPGSPDIVLPKYRAVILINGCFWHGHDCHLFKWPKTRPDFWREKIEGNIARDLRNQAELKNLGWRLCILWECDVKGAGEVRCTEVITRIMDWLCSESDEVHIPHSRTQSSSTTDNSG</sequence>
<evidence type="ECO:0000256" key="5">
    <source>
        <dbReference type="ARBA" id="ARBA00023204"/>
    </source>
</evidence>
<evidence type="ECO:0000256" key="2">
    <source>
        <dbReference type="ARBA" id="ARBA00022759"/>
    </source>
</evidence>
<dbReference type="Proteomes" id="UP000469950">
    <property type="component" value="Unassembled WGS sequence"/>
</dbReference>
<evidence type="ECO:0000313" key="7">
    <source>
        <dbReference type="EMBL" id="KAE8546100.1"/>
    </source>
</evidence>
<dbReference type="NCBIfam" id="TIGR00632">
    <property type="entry name" value="vsr"/>
    <property type="match status" value="1"/>
</dbReference>
<keyword evidence="5 6" id="KW-0234">DNA repair</keyword>
<proteinExistence type="inferred from homology"/>
<accession>A0A833JU00</accession>
<protein>
    <recommendedName>
        <fullName evidence="6">Very short patch repair endonuclease</fullName>
        <ecNumber evidence="6">3.1.-.-</ecNumber>
    </recommendedName>
</protein>
<dbReference type="SUPFAM" id="SSF52980">
    <property type="entry name" value="Restriction endonuclease-like"/>
    <property type="match status" value="1"/>
</dbReference>
<keyword evidence="3 6" id="KW-0227">DNA damage</keyword>
<dbReference type="PIRSF" id="PIRSF018267">
    <property type="entry name" value="VSR_endonuc"/>
    <property type="match status" value="1"/>
</dbReference>
<dbReference type="RefSeq" id="WP_153740344.1">
    <property type="nucleotide sequence ID" value="NZ_WBMP01000005.1"/>
</dbReference>
<evidence type="ECO:0000256" key="4">
    <source>
        <dbReference type="ARBA" id="ARBA00022801"/>
    </source>
</evidence>
<dbReference type="GO" id="GO:0006298">
    <property type="term" value="P:mismatch repair"/>
    <property type="evidence" value="ECO:0007669"/>
    <property type="project" value="UniProtKB-UniRule"/>
</dbReference>
<name>A0A833JU00_MARNT</name>
<keyword evidence="4 6" id="KW-0378">Hydrolase</keyword>
<dbReference type="AlphaFoldDB" id="A0A833JU00"/>
<dbReference type="GO" id="GO:0004519">
    <property type="term" value="F:endonuclease activity"/>
    <property type="evidence" value="ECO:0007669"/>
    <property type="project" value="UniProtKB-KW"/>
</dbReference>
<dbReference type="EMBL" id="WBMP01000005">
    <property type="protein sequence ID" value="KAE8546100.1"/>
    <property type="molecule type" value="Genomic_DNA"/>
</dbReference>
<dbReference type="Gene3D" id="3.40.960.10">
    <property type="entry name" value="VSR Endonuclease"/>
    <property type="match status" value="1"/>
</dbReference>
<evidence type="ECO:0000313" key="8">
    <source>
        <dbReference type="Proteomes" id="UP000469950"/>
    </source>
</evidence>
<evidence type="ECO:0000256" key="3">
    <source>
        <dbReference type="ARBA" id="ARBA00022763"/>
    </source>
</evidence>
<comment type="similarity">
    <text evidence="6">Belongs to the vsr family.</text>
</comment>
<dbReference type="GO" id="GO:0016787">
    <property type="term" value="F:hydrolase activity"/>
    <property type="evidence" value="ECO:0007669"/>
    <property type="project" value="UniProtKB-KW"/>
</dbReference>
<evidence type="ECO:0000256" key="1">
    <source>
        <dbReference type="ARBA" id="ARBA00022722"/>
    </source>
</evidence>
<dbReference type="EC" id="3.1.-.-" evidence="6"/>
<keyword evidence="1 6" id="KW-0540">Nuclease</keyword>
<dbReference type="InterPro" id="IPR004603">
    <property type="entry name" value="DNA_mismatch_endonuc_vsr"/>
</dbReference>
<reference evidence="7 8" key="1">
    <citation type="submission" date="2019-10" db="EMBL/GenBank/DDBJ databases">
        <title>Draft genome sequence of Marinobacter hydrocarbonoclasticus NCT7M from the microbiome of the marine copepod.</title>
        <authorList>
            <person name="Nuttall R."/>
            <person name="Sharma G."/>
            <person name="Moisander P."/>
        </authorList>
    </citation>
    <scope>NUCLEOTIDE SEQUENCE [LARGE SCALE GENOMIC DNA]</scope>
    <source>
        <strain evidence="7 8">NCT7M</strain>
    </source>
</reference>
<organism evidence="7 8">
    <name type="scientific">Marinobacter nauticus</name>
    <name type="common">Marinobacter hydrocarbonoclasticus</name>
    <name type="synonym">Marinobacter aquaeolei</name>
    <dbReference type="NCBI Taxonomy" id="2743"/>
    <lineage>
        <taxon>Bacteria</taxon>
        <taxon>Pseudomonadati</taxon>
        <taxon>Pseudomonadota</taxon>
        <taxon>Gammaproteobacteria</taxon>
        <taxon>Pseudomonadales</taxon>
        <taxon>Marinobacteraceae</taxon>
        <taxon>Marinobacter</taxon>
    </lineage>
</organism>
<dbReference type="CDD" id="cd00221">
    <property type="entry name" value="Vsr"/>
    <property type="match status" value="1"/>
</dbReference>
<gene>
    <name evidence="7" type="ORF">F6453_1346</name>
</gene>
<dbReference type="Pfam" id="PF03852">
    <property type="entry name" value="Vsr"/>
    <property type="match status" value="1"/>
</dbReference>
<evidence type="ECO:0000256" key="6">
    <source>
        <dbReference type="PIRNR" id="PIRNR018267"/>
    </source>
</evidence>
<keyword evidence="2 6" id="KW-0255">Endonuclease</keyword>
<comment type="caution">
    <text evidence="7">The sequence shown here is derived from an EMBL/GenBank/DDBJ whole genome shotgun (WGS) entry which is preliminary data.</text>
</comment>
<comment type="function">
    <text evidence="6">May nick specific sequences that contain T:G mispairs resulting from m5C-deamination.</text>
</comment>